<accession>A0AAD9JZW6</accession>
<dbReference type="EMBL" id="JAODUP010000109">
    <property type="protein sequence ID" value="KAK2161795.1"/>
    <property type="molecule type" value="Genomic_DNA"/>
</dbReference>
<protein>
    <submittedName>
        <fullName evidence="1">Uncharacterized protein</fullName>
    </submittedName>
</protein>
<comment type="caution">
    <text evidence="1">The sequence shown here is derived from an EMBL/GenBank/DDBJ whole genome shotgun (WGS) entry which is preliminary data.</text>
</comment>
<name>A0AAD9JZW6_9ANNE</name>
<organism evidence="1 2">
    <name type="scientific">Paralvinella palmiformis</name>
    <dbReference type="NCBI Taxonomy" id="53620"/>
    <lineage>
        <taxon>Eukaryota</taxon>
        <taxon>Metazoa</taxon>
        <taxon>Spiralia</taxon>
        <taxon>Lophotrochozoa</taxon>
        <taxon>Annelida</taxon>
        <taxon>Polychaeta</taxon>
        <taxon>Sedentaria</taxon>
        <taxon>Canalipalpata</taxon>
        <taxon>Terebellida</taxon>
        <taxon>Terebelliformia</taxon>
        <taxon>Alvinellidae</taxon>
        <taxon>Paralvinella</taxon>
    </lineage>
</organism>
<keyword evidence="2" id="KW-1185">Reference proteome</keyword>
<dbReference type="Proteomes" id="UP001208570">
    <property type="component" value="Unassembled WGS sequence"/>
</dbReference>
<reference evidence="1" key="1">
    <citation type="journal article" date="2023" name="Mol. Biol. Evol.">
        <title>Third-Generation Sequencing Reveals the Adaptive Role of the Epigenome in Three Deep-Sea Polychaetes.</title>
        <authorList>
            <person name="Perez M."/>
            <person name="Aroh O."/>
            <person name="Sun Y."/>
            <person name="Lan Y."/>
            <person name="Juniper S.K."/>
            <person name="Young C.R."/>
            <person name="Angers B."/>
            <person name="Qian P.Y."/>
        </authorList>
    </citation>
    <scope>NUCLEOTIDE SEQUENCE</scope>
    <source>
        <strain evidence="1">P08H-3</strain>
    </source>
</reference>
<proteinExistence type="predicted"/>
<dbReference type="AlphaFoldDB" id="A0AAD9JZW6"/>
<evidence type="ECO:0000313" key="1">
    <source>
        <dbReference type="EMBL" id="KAK2161795.1"/>
    </source>
</evidence>
<evidence type="ECO:0000313" key="2">
    <source>
        <dbReference type="Proteomes" id="UP001208570"/>
    </source>
</evidence>
<gene>
    <name evidence="1" type="ORF">LSH36_109g00033</name>
</gene>
<sequence length="361" mass="38605">MDSVMWRNMYAECMEMKVSGHFQDIISSFKNVLAICSSKGIQLRIDFSVCPAVNMIEECSPCSQLLMMDEGIKPCFESLSEQLQRAILADCNSVVDDQAAYDKLLNNLAVVCSQKGIAPLETVSCITTELPSTGTTSGGVNPPVTGTSVHPVTQSTTEIPTGNYDKAQIFVQPCFEAISGQLQQAIVADCNAVISDEEAYNGLLANLALICNSKGKDVLSAVPCLTTELPSTGTTSGGVNPPVTGTSVHPVTQSTTEFPTVSIPPVDCDPCNFGGNSCFESITGQLQHAIVADCNAVSADNEGYDRLLKNLALICSGKRLETLKAVTCDQQQHISDQVKTQYNELKNDIIQHKIQPGDEPG</sequence>